<dbReference type="RefSeq" id="WP_038152190.1">
    <property type="nucleotide sequence ID" value="NZ_JRNT01000008.1"/>
</dbReference>
<dbReference type="EMBL" id="JRNT01000008">
    <property type="protein sequence ID" value="KGF47606.1"/>
    <property type="molecule type" value="Genomic_DNA"/>
</dbReference>
<keyword evidence="2" id="KW-1185">Reference proteome</keyword>
<comment type="caution">
    <text evidence="1">The sequence shown here is derived from an EMBL/GenBank/DDBJ whole genome shotgun (WGS) entry which is preliminary data.</text>
</comment>
<sequence length="206" mass="23790">MGRMVEVEAECDMPQTLKRFNSLEVKAISLGGVQRLVMAAIPFYDGGIDSTLVVYEDGNLMIEHTSVRRFIHHMAKARGLQLSYVRQIEMGDHIRGYTLPFTIDPLHTFIMMKCRNHPIGRDPAYGYFNSYLLFSGLFASTTTKESAFVINRTWQIPIYLGLRSIHSKLWHAYESHRAYICDLKYMLELPCNSHVCHNYSNQYIQS</sequence>
<proteinExistence type="predicted"/>
<name>A0A096ALS6_9FIRM</name>
<dbReference type="AlphaFoldDB" id="A0A096ALS6"/>
<organism evidence="1 2">
    <name type="scientific">Veillonella montpellierensis DNF00314</name>
    <dbReference type="NCBI Taxonomy" id="1401067"/>
    <lineage>
        <taxon>Bacteria</taxon>
        <taxon>Bacillati</taxon>
        <taxon>Bacillota</taxon>
        <taxon>Negativicutes</taxon>
        <taxon>Veillonellales</taxon>
        <taxon>Veillonellaceae</taxon>
        <taxon>Veillonella</taxon>
    </lineage>
</organism>
<reference evidence="1 2" key="1">
    <citation type="submission" date="2014-07" db="EMBL/GenBank/DDBJ databases">
        <authorList>
            <person name="McCorrison J."/>
            <person name="Sanka R."/>
            <person name="Torralba M."/>
            <person name="Gillis M."/>
            <person name="Haft D.H."/>
            <person name="Methe B."/>
            <person name="Sutton G."/>
            <person name="Nelson K.E."/>
        </authorList>
    </citation>
    <scope>NUCLEOTIDE SEQUENCE [LARGE SCALE GENOMIC DNA]</scope>
    <source>
        <strain evidence="1 2">DNF00314</strain>
    </source>
</reference>
<gene>
    <name evidence="1" type="ORF">HMPREF0872_04260</name>
</gene>
<evidence type="ECO:0000313" key="2">
    <source>
        <dbReference type="Proteomes" id="UP000029628"/>
    </source>
</evidence>
<dbReference type="Proteomes" id="UP000029628">
    <property type="component" value="Unassembled WGS sequence"/>
</dbReference>
<accession>A0A096ALS6</accession>
<evidence type="ECO:0000313" key="1">
    <source>
        <dbReference type="EMBL" id="KGF47606.1"/>
    </source>
</evidence>
<protein>
    <submittedName>
        <fullName evidence="1">Uncharacterized protein</fullName>
    </submittedName>
</protein>